<evidence type="ECO:0000313" key="3">
    <source>
        <dbReference type="Proteomes" id="UP000799118"/>
    </source>
</evidence>
<dbReference type="AlphaFoldDB" id="A0A6A4HGR1"/>
<gene>
    <name evidence="2" type="ORF">BT96DRAFT_62943</name>
</gene>
<proteinExistence type="predicted"/>
<evidence type="ECO:0000256" key="1">
    <source>
        <dbReference type="SAM" id="MobiDB-lite"/>
    </source>
</evidence>
<evidence type="ECO:0000313" key="2">
    <source>
        <dbReference type="EMBL" id="KAE9397709.1"/>
    </source>
</evidence>
<dbReference type="EMBL" id="ML769493">
    <property type="protein sequence ID" value="KAE9397709.1"/>
    <property type="molecule type" value="Genomic_DNA"/>
</dbReference>
<organism evidence="2 3">
    <name type="scientific">Gymnopus androsaceus JB14</name>
    <dbReference type="NCBI Taxonomy" id="1447944"/>
    <lineage>
        <taxon>Eukaryota</taxon>
        <taxon>Fungi</taxon>
        <taxon>Dikarya</taxon>
        <taxon>Basidiomycota</taxon>
        <taxon>Agaricomycotina</taxon>
        <taxon>Agaricomycetes</taxon>
        <taxon>Agaricomycetidae</taxon>
        <taxon>Agaricales</taxon>
        <taxon>Marasmiineae</taxon>
        <taxon>Omphalotaceae</taxon>
        <taxon>Gymnopus</taxon>
    </lineage>
</organism>
<dbReference type="Proteomes" id="UP000799118">
    <property type="component" value="Unassembled WGS sequence"/>
</dbReference>
<name>A0A6A4HGR1_9AGAR</name>
<keyword evidence="3" id="KW-1185">Reference proteome</keyword>
<feature type="compositionally biased region" description="Low complexity" evidence="1">
    <location>
        <begin position="16"/>
        <end position="27"/>
    </location>
</feature>
<dbReference type="OrthoDB" id="3365698at2759"/>
<protein>
    <recommendedName>
        <fullName evidence="4">F-box domain-containing protein</fullName>
    </recommendedName>
</protein>
<sequence length="266" mass="30728">MDSVPALDHGRVNQANSPLSSNSSSPSVLHPNFDRNPLTFKPRVNVDFDELHDKLRWEYGPLADPQRIRDILILCDMDLADYDGEIALQTQSQVIYAQAQRMRLFEYKTQLSGLLSPIRLLPNEILRIVFEFARTENLLQDYPWFSDMGFGPPTKLSSSAIAYLPALAISAVCKRWRVQGLALTHLWSQLRLEISYLEEEEEEESWSQTHEGFISTLQLYLGRSVDASLHIDLEIRGFWEDPSRIPALDLLLRHSRRWKTFKDTEI</sequence>
<feature type="region of interest" description="Disordered" evidence="1">
    <location>
        <begin position="1"/>
        <end position="28"/>
    </location>
</feature>
<evidence type="ECO:0008006" key="4">
    <source>
        <dbReference type="Google" id="ProtNLM"/>
    </source>
</evidence>
<reference evidence="2" key="1">
    <citation type="journal article" date="2019" name="Environ. Microbiol.">
        <title>Fungal ecological strategies reflected in gene transcription - a case study of two litter decomposers.</title>
        <authorList>
            <person name="Barbi F."/>
            <person name="Kohler A."/>
            <person name="Barry K."/>
            <person name="Baskaran P."/>
            <person name="Daum C."/>
            <person name="Fauchery L."/>
            <person name="Ihrmark K."/>
            <person name="Kuo A."/>
            <person name="LaButti K."/>
            <person name="Lipzen A."/>
            <person name="Morin E."/>
            <person name="Grigoriev I.V."/>
            <person name="Henrissat B."/>
            <person name="Lindahl B."/>
            <person name="Martin F."/>
        </authorList>
    </citation>
    <scope>NUCLEOTIDE SEQUENCE</scope>
    <source>
        <strain evidence="2">JB14</strain>
    </source>
</reference>
<accession>A0A6A4HGR1</accession>